<evidence type="ECO:0000313" key="1">
    <source>
        <dbReference type="EMBL" id="BAO54894.1"/>
    </source>
</evidence>
<protein>
    <submittedName>
        <fullName evidence="1">Uncharacterized protein</fullName>
    </submittedName>
</protein>
<dbReference type="Proteomes" id="UP000031760">
    <property type="component" value="Chromosome"/>
</dbReference>
<dbReference type="AlphaFoldDB" id="W8VP84"/>
<dbReference type="STRING" id="1454201.NMS_0885"/>
<name>W8VP84_9FLAO</name>
<dbReference type="KEGG" id="nmf:NMS_0885"/>
<sequence>MVVVDFAFAKAIYLKSLREFKLSESQFKQLNNRVVSF</sequence>
<keyword evidence="2" id="KW-1185">Reference proteome</keyword>
<dbReference type="HOGENOM" id="CLU_3346588_0_0_10"/>
<gene>
    <name evidence="1" type="ORF">NMS_0885</name>
</gene>
<organism evidence="1 2">
    <name type="scientific">Nonlabens marinus S1-08</name>
    <dbReference type="NCBI Taxonomy" id="1454201"/>
    <lineage>
        <taxon>Bacteria</taxon>
        <taxon>Pseudomonadati</taxon>
        <taxon>Bacteroidota</taxon>
        <taxon>Flavobacteriia</taxon>
        <taxon>Flavobacteriales</taxon>
        <taxon>Flavobacteriaceae</taxon>
        <taxon>Nonlabens</taxon>
    </lineage>
</organism>
<dbReference type="EMBL" id="AP014548">
    <property type="protein sequence ID" value="BAO54894.1"/>
    <property type="molecule type" value="Genomic_DNA"/>
</dbReference>
<proteinExistence type="predicted"/>
<accession>W8VP84</accession>
<reference evidence="1 2" key="1">
    <citation type="journal article" date="2014" name="Proc. Natl. Acad. Sci. U.S.A.">
        <title>Functional characterization of flavobacteria rhodopsins reveals a unique class of light-driven chloride pump in bacteria.</title>
        <authorList>
            <person name="Yoshizawa S."/>
            <person name="Kumagai Y."/>
            <person name="Kim H."/>
            <person name="Ogura Y."/>
            <person name="Hayashi T."/>
            <person name="Iwasaki W."/>
            <person name="DeLong E.F."/>
            <person name="Kogure K."/>
        </authorList>
    </citation>
    <scope>NUCLEOTIDE SEQUENCE [LARGE SCALE GENOMIC DNA]</scope>
    <source>
        <strain evidence="1 2">S1-08</strain>
    </source>
</reference>
<evidence type="ECO:0000313" key="2">
    <source>
        <dbReference type="Proteomes" id="UP000031760"/>
    </source>
</evidence>